<dbReference type="EMBL" id="JBHMAJ010000010">
    <property type="protein sequence ID" value="MFB9825572.1"/>
    <property type="molecule type" value="Genomic_DNA"/>
</dbReference>
<feature type="domain" description="PrgI-like" evidence="2">
    <location>
        <begin position="22"/>
        <end position="96"/>
    </location>
</feature>
<dbReference type="RefSeq" id="WP_222921419.1">
    <property type="nucleotide sequence ID" value="NZ_CP082286.1"/>
</dbReference>
<dbReference type="InterPro" id="IPR058597">
    <property type="entry name" value="PrgI-like_dom"/>
</dbReference>
<dbReference type="Pfam" id="PF26593">
    <property type="entry name" value="TraC-like"/>
    <property type="match status" value="1"/>
</dbReference>
<protein>
    <recommendedName>
        <fullName evidence="6">PrgI family protein</fullName>
    </recommendedName>
</protein>
<keyword evidence="1" id="KW-0472">Membrane</keyword>
<keyword evidence="1" id="KW-0812">Transmembrane</keyword>
<name>A0ABD5MUA6_9EURY</name>
<evidence type="ECO:0000259" key="3">
    <source>
        <dbReference type="Pfam" id="PF26593"/>
    </source>
</evidence>
<dbReference type="Proteomes" id="UP001589595">
    <property type="component" value="Unassembled WGS sequence"/>
</dbReference>
<dbReference type="GeneID" id="67211549"/>
<accession>A0ABD5MUA6</accession>
<keyword evidence="1" id="KW-1133">Transmembrane helix</keyword>
<reference evidence="4" key="1">
    <citation type="submission" date="2024-09" db="EMBL/GenBank/DDBJ databases">
        <authorList>
            <person name="Sun Q."/>
        </authorList>
    </citation>
    <scope>NUCLEOTIDE SEQUENCE [LARGE SCALE GENOMIC DNA]</scope>
    <source>
        <strain evidence="4">JCM 31273</strain>
    </source>
</reference>
<comment type="caution">
    <text evidence="4">The sequence shown here is derived from an EMBL/GenBank/DDBJ whole genome shotgun (WGS) entry which is preliminary data.</text>
</comment>
<proteinExistence type="predicted"/>
<organism evidence="4 5">
    <name type="scientific">Halobaculum roseum</name>
    <dbReference type="NCBI Taxonomy" id="2175149"/>
    <lineage>
        <taxon>Archaea</taxon>
        <taxon>Methanobacteriati</taxon>
        <taxon>Methanobacteriota</taxon>
        <taxon>Stenosarchaea group</taxon>
        <taxon>Halobacteria</taxon>
        <taxon>Halobacteriales</taxon>
        <taxon>Haloferacaceae</taxon>
        <taxon>Halobaculum</taxon>
    </lineage>
</organism>
<gene>
    <name evidence="4" type="ORF">ACFFOL_15485</name>
</gene>
<sequence>MSSDSTAADRRIMTQLGEAHRIPLVNLREGDFGVLVGFPVAGLLAGSVLFDPLVVPLALLGLVVGVAAVYAAPRHLTASRWLRDVGRYLLCRPRYTLSQPAGADHSGTDGESVPYTPFIPDERTQDLTNVARAWPGTGVIEREDGALEAFITVRPGNMDFAMSGDWEQLQATGARFANNDLEFPLTVHTTTRAFPADRLVDRLADRQADPDVASNDAFAALLKEYRDRRPAELADTTRHRYYLGVTVTPSDVASRRHGESSVRDRLTAIPVVGVVVAALLSRPTGGGPAARRQAMYDRLCDRLHTLEHDLVEPMADWEHRRLSTLELFVLAAEFWNGPEYDDAERLLATAPAPGRARRREDD</sequence>
<dbReference type="AlphaFoldDB" id="A0ABD5MUA6"/>
<evidence type="ECO:0000313" key="4">
    <source>
        <dbReference type="EMBL" id="MFB9825572.1"/>
    </source>
</evidence>
<keyword evidence="5" id="KW-1185">Reference proteome</keyword>
<evidence type="ECO:0008006" key="6">
    <source>
        <dbReference type="Google" id="ProtNLM"/>
    </source>
</evidence>
<dbReference type="InterPro" id="IPR058596">
    <property type="entry name" value="TraC-like_dom"/>
</dbReference>
<evidence type="ECO:0000256" key="1">
    <source>
        <dbReference type="SAM" id="Phobius"/>
    </source>
</evidence>
<dbReference type="Pfam" id="PF26592">
    <property type="entry name" value="PrgI_like"/>
    <property type="match status" value="1"/>
</dbReference>
<feature type="domain" description="TraC-like" evidence="3">
    <location>
        <begin position="132"/>
        <end position="337"/>
    </location>
</feature>
<evidence type="ECO:0000313" key="5">
    <source>
        <dbReference type="Proteomes" id="UP001589595"/>
    </source>
</evidence>
<feature type="transmembrane region" description="Helical" evidence="1">
    <location>
        <begin position="56"/>
        <end position="73"/>
    </location>
</feature>
<evidence type="ECO:0000259" key="2">
    <source>
        <dbReference type="Pfam" id="PF26592"/>
    </source>
</evidence>